<evidence type="ECO:0000256" key="4">
    <source>
        <dbReference type="PROSITE-ProRule" id="PRU00175"/>
    </source>
</evidence>
<dbReference type="Proteomes" id="UP000759131">
    <property type="component" value="Unassembled WGS sequence"/>
</dbReference>
<dbReference type="Pfam" id="PF13920">
    <property type="entry name" value="zf-C3HC4_3"/>
    <property type="match status" value="1"/>
</dbReference>
<proteinExistence type="inferred from homology"/>
<dbReference type="GO" id="GO:0005634">
    <property type="term" value="C:nucleus"/>
    <property type="evidence" value="ECO:0007669"/>
    <property type="project" value="TreeGrafter"/>
</dbReference>
<dbReference type="PANTHER" id="PTHR10044">
    <property type="entry name" value="INHIBITOR OF APOPTOSIS"/>
    <property type="match status" value="1"/>
</dbReference>
<dbReference type="EMBL" id="CAJPIZ010008403">
    <property type="protein sequence ID" value="CAG2111108.1"/>
    <property type="molecule type" value="Genomic_DNA"/>
</dbReference>
<keyword evidence="2 4" id="KW-0863">Zinc-finger</keyword>
<organism evidence="6">
    <name type="scientific">Medioppia subpectinata</name>
    <dbReference type="NCBI Taxonomy" id="1979941"/>
    <lineage>
        <taxon>Eukaryota</taxon>
        <taxon>Metazoa</taxon>
        <taxon>Ecdysozoa</taxon>
        <taxon>Arthropoda</taxon>
        <taxon>Chelicerata</taxon>
        <taxon>Arachnida</taxon>
        <taxon>Acari</taxon>
        <taxon>Acariformes</taxon>
        <taxon>Sarcoptiformes</taxon>
        <taxon>Oribatida</taxon>
        <taxon>Brachypylina</taxon>
        <taxon>Oppioidea</taxon>
        <taxon>Oppiidae</taxon>
        <taxon>Medioppia</taxon>
    </lineage>
</organism>
<dbReference type="Pfam" id="PF00653">
    <property type="entry name" value="BIR"/>
    <property type="match status" value="2"/>
</dbReference>
<dbReference type="AlphaFoldDB" id="A0A7R9KWE8"/>
<dbReference type="PROSITE" id="PS50089">
    <property type="entry name" value="ZF_RING_2"/>
    <property type="match status" value="1"/>
</dbReference>
<dbReference type="SMART" id="SM00184">
    <property type="entry name" value="RING"/>
    <property type="match status" value="1"/>
</dbReference>
<keyword evidence="2 4" id="KW-0479">Metal-binding</keyword>
<evidence type="ECO:0000259" key="5">
    <source>
        <dbReference type="PROSITE" id="PS50089"/>
    </source>
</evidence>
<evidence type="ECO:0000256" key="3">
    <source>
        <dbReference type="ARBA" id="ARBA00022833"/>
    </source>
</evidence>
<dbReference type="Gene3D" id="1.10.1170.10">
    <property type="entry name" value="Inhibitor Of Apoptosis Protein (2mihbC-IAP-1), Chain A"/>
    <property type="match status" value="2"/>
</dbReference>
<evidence type="ECO:0000256" key="1">
    <source>
        <dbReference type="ARBA" id="ARBA00006672"/>
    </source>
</evidence>
<comment type="similarity">
    <text evidence="1">Belongs to the IAP family.</text>
</comment>
<name>A0A7R9KWE8_9ACAR</name>
<dbReference type="SUPFAM" id="SSF57924">
    <property type="entry name" value="Inhibitor of apoptosis (IAP) repeat"/>
    <property type="match status" value="2"/>
</dbReference>
<dbReference type="InterPro" id="IPR013083">
    <property type="entry name" value="Znf_RING/FYVE/PHD"/>
</dbReference>
<dbReference type="CDD" id="cd00022">
    <property type="entry name" value="BIR"/>
    <property type="match status" value="1"/>
</dbReference>
<dbReference type="EMBL" id="OC862978">
    <property type="protein sequence ID" value="CAD7630678.1"/>
    <property type="molecule type" value="Genomic_DNA"/>
</dbReference>
<dbReference type="InterPro" id="IPR050784">
    <property type="entry name" value="IAP"/>
</dbReference>
<dbReference type="InterPro" id="IPR001841">
    <property type="entry name" value="Znf_RING"/>
</dbReference>
<gene>
    <name evidence="6" type="ORF">OSB1V03_LOCUS11090</name>
</gene>
<evidence type="ECO:0000313" key="6">
    <source>
        <dbReference type="EMBL" id="CAD7630678.1"/>
    </source>
</evidence>
<dbReference type="PANTHER" id="PTHR10044:SF139">
    <property type="entry name" value="DEATH-ASSOCIATED INHIBITOR OF APOPTOSIS 2"/>
    <property type="match status" value="1"/>
</dbReference>
<dbReference type="GO" id="GO:0008270">
    <property type="term" value="F:zinc ion binding"/>
    <property type="evidence" value="ECO:0007669"/>
    <property type="project" value="UniProtKB-KW"/>
</dbReference>
<dbReference type="OrthoDB" id="6498074at2759"/>
<accession>A0A7R9KWE8</accession>
<keyword evidence="7" id="KW-1185">Reference proteome</keyword>
<dbReference type="InterPro" id="IPR001370">
    <property type="entry name" value="BIR_rpt"/>
</dbReference>
<dbReference type="GO" id="GO:0005737">
    <property type="term" value="C:cytoplasm"/>
    <property type="evidence" value="ECO:0007669"/>
    <property type="project" value="TreeGrafter"/>
</dbReference>
<reference evidence="6" key="1">
    <citation type="submission" date="2020-11" db="EMBL/GenBank/DDBJ databases">
        <authorList>
            <person name="Tran Van P."/>
        </authorList>
    </citation>
    <scope>NUCLEOTIDE SEQUENCE</scope>
</reference>
<evidence type="ECO:0000313" key="7">
    <source>
        <dbReference type="Proteomes" id="UP000759131"/>
    </source>
</evidence>
<sequence>MTMSVESVDISAIDINVNENVDSYEWIPQLKKILEMFNKLTDKSCSWANDFFALMKSEGTRLRTFSDQILPTWACVDVSPESLANAGFFRLTESKVQCAFCRGIIDNWEPGSRTPLYVHALVFYMCPFIMEMDVGNVPLGLDPIRNQPSIPCCGGCQIVNSINENYKTYEQRLASFASHEHLFSPNVRQFAEAGLYYKGPGDRVKCFRCTGTMSRFAKNDDPWAHHAGAFPSCKFVREIKSSEFINESIIIVEELKAKWFAISTWMRSNFALELIDLKLQSKDRVLEVMSDRWDQQRLPFTSACDAKFGILELTSENSLLCKICFENELCVVLLPCCHTATCVTCAQKLDNCPICRHTVQTTLHTFYS</sequence>
<feature type="domain" description="RING-type" evidence="5">
    <location>
        <begin position="321"/>
        <end position="356"/>
    </location>
</feature>
<dbReference type="PROSITE" id="PS50143">
    <property type="entry name" value="BIR_REPEAT_2"/>
    <property type="match status" value="2"/>
</dbReference>
<evidence type="ECO:0000256" key="2">
    <source>
        <dbReference type="ARBA" id="ARBA00022771"/>
    </source>
</evidence>
<dbReference type="Gene3D" id="3.30.40.10">
    <property type="entry name" value="Zinc/RING finger domain, C3HC4 (zinc finger)"/>
    <property type="match status" value="1"/>
</dbReference>
<protein>
    <recommendedName>
        <fullName evidence="5">RING-type domain-containing protein</fullName>
    </recommendedName>
</protein>
<keyword evidence="3" id="KW-0862">Zinc</keyword>
<dbReference type="SMART" id="SM00238">
    <property type="entry name" value="BIR"/>
    <property type="match status" value="2"/>
</dbReference>